<organism evidence="1">
    <name type="scientific">freshwater metagenome</name>
    <dbReference type="NCBI Taxonomy" id="449393"/>
    <lineage>
        <taxon>unclassified sequences</taxon>
        <taxon>metagenomes</taxon>
        <taxon>ecological metagenomes</taxon>
    </lineage>
</organism>
<proteinExistence type="predicted"/>
<evidence type="ECO:0000313" key="1">
    <source>
        <dbReference type="EMBL" id="CAB4572123.1"/>
    </source>
</evidence>
<sequence>MVFTPRHTVSYLVGIAVLAGLAITSPRAYATSTGSGSVDNDTISAEVRYDVPPRDSACVWERVRGSASLPIAGTQPTQYETLYYRACDDRIMSYHWIRDSTPERIAESAHNKVSRLVNALLLRTAPPSDKMVVTVGTWFWIPRAAWKPVSVTAWIPTHAGPISVTTTATPHTITYTPGDGQQPVTCKGPGTPWTPRIGDRTRSTCMYTYSRASHGQRGRHFRAAMHVTWLVTWRSSLGLAGRLPNIRTGSTMNARVLELQALSR</sequence>
<name>A0A6J6ECY7_9ZZZZ</name>
<accession>A0A6J6ECY7</accession>
<dbReference type="EMBL" id="CAEZTC010000231">
    <property type="protein sequence ID" value="CAB4572123.1"/>
    <property type="molecule type" value="Genomic_DNA"/>
</dbReference>
<reference evidence="1" key="1">
    <citation type="submission" date="2020-05" db="EMBL/GenBank/DDBJ databases">
        <authorList>
            <person name="Chiriac C."/>
            <person name="Salcher M."/>
            <person name="Ghai R."/>
            <person name="Kavagutti S V."/>
        </authorList>
    </citation>
    <scope>NUCLEOTIDE SEQUENCE</scope>
</reference>
<protein>
    <submittedName>
        <fullName evidence="1">Unannotated protein</fullName>
    </submittedName>
</protein>
<gene>
    <name evidence="1" type="ORF">UFOPK1572_01427</name>
</gene>
<dbReference type="AlphaFoldDB" id="A0A6J6ECY7"/>